<evidence type="ECO:0000313" key="3">
    <source>
        <dbReference type="Proteomes" id="UP001163846"/>
    </source>
</evidence>
<keyword evidence="3" id="KW-1185">Reference proteome</keyword>
<protein>
    <recommendedName>
        <fullName evidence="4">Secreted protein</fullName>
    </recommendedName>
</protein>
<feature type="chain" id="PRO_5041270545" description="Secreted protein" evidence="1">
    <location>
        <begin position="18"/>
        <end position="94"/>
    </location>
</feature>
<dbReference type="EMBL" id="MU806360">
    <property type="protein sequence ID" value="KAJ3835975.1"/>
    <property type="molecule type" value="Genomic_DNA"/>
</dbReference>
<sequence>MWLVLLLVFLSATSVRFRYQWYHLLIVFELRPSTSYMGGWNLNEWVTSDRPGDGVYRYRAEGTRSEISTKLERIFTFSWILLVHKRKFESGLES</sequence>
<proteinExistence type="predicted"/>
<dbReference type="Proteomes" id="UP001163846">
    <property type="component" value="Unassembled WGS sequence"/>
</dbReference>
<reference evidence="2" key="1">
    <citation type="submission" date="2022-08" db="EMBL/GenBank/DDBJ databases">
        <authorList>
            <consortium name="DOE Joint Genome Institute"/>
            <person name="Min B."/>
            <person name="Riley R."/>
            <person name="Sierra-Patev S."/>
            <person name="Naranjo-Ortiz M."/>
            <person name="Looney B."/>
            <person name="Konkel Z."/>
            <person name="Slot J.C."/>
            <person name="Sakamoto Y."/>
            <person name="Steenwyk J.L."/>
            <person name="Rokas A."/>
            <person name="Carro J."/>
            <person name="Camarero S."/>
            <person name="Ferreira P."/>
            <person name="Molpeceres G."/>
            <person name="Ruiz-Duenas F.J."/>
            <person name="Serrano A."/>
            <person name="Henrissat B."/>
            <person name="Drula E."/>
            <person name="Hughes K.W."/>
            <person name="Mata J.L."/>
            <person name="Ishikawa N.K."/>
            <person name="Vargas-Isla R."/>
            <person name="Ushijima S."/>
            <person name="Smith C.A."/>
            <person name="Ahrendt S."/>
            <person name="Andreopoulos W."/>
            <person name="He G."/>
            <person name="Labutti K."/>
            <person name="Lipzen A."/>
            <person name="Ng V."/>
            <person name="Sandor L."/>
            <person name="Barry K."/>
            <person name="Martinez A.T."/>
            <person name="Xiao Y."/>
            <person name="Gibbons J.G."/>
            <person name="Terashima K."/>
            <person name="Hibbett D.S."/>
            <person name="Grigoriev I.V."/>
        </authorList>
    </citation>
    <scope>NUCLEOTIDE SEQUENCE</scope>
    <source>
        <strain evidence="2">TFB9207</strain>
    </source>
</reference>
<evidence type="ECO:0000256" key="1">
    <source>
        <dbReference type="SAM" id="SignalP"/>
    </source>
</evidence>
<evidence type="ECO:0008006" key="4">
    <source>
        <dbReference type="Google" id="ProtNLM"/>
    </source>
</evidence>
<keyword evidence="1" id="KW-0732">Signal</keyword>
<name>A0AA38P4F5_9AGAR</name>
<comment type="caution">
    <text evidence="2">The sequence shown here is derived from an EMBL/GenBank/DDBJ whole genome shotgun (WGS) entry which is preliminary data.</text>
</comment>
<organism evidence="2 3">
    <name type="scientific">Lentinula raphanica</name>
    <dbReference type="NCBI Taxonomy" id="153919"/>
    <lineage>
        <taxon>Eukaryota</taxon>
        <taxon>Fungi</taxon>
        <taxon>Dikarya</taxon>
        <taxon>Basidiomycota</taxon>
        <taxon>Agaricomycotina</taxon>
        <taxon>Agaricomycetes</taxon>
        <taxon>Agaricomycetidae</taxon>
        <taxon>Agaricales</taxon>
        <taxon>Marasmiineae</taxon>
        <taxon>Omphalotaceae</taxon>
        <taxon>Lentinula</taxon>
    </lineage>
</organism>
<gene>
    <name evidence="2" type="ORF">F5878DRAFT_626442</name>
</gene>
<evidence type="ECO:0000313" key="2">
    <source>
        <dbReference type="EMBL" id="KAJ3835975.1"/>
    </source>
</evidence>
<feature type="signal peptide" evidence="1">
    <location>
        <begin position="1"/>
        <end position="17"/>
    </location>
</feature>
<accession>A0AA38P4F5</accession>
<dbReference type="AlphaFoldDB" id="A0AA38P4F5"/>